<dbReference type="Pfam" id="PF02403">
    <property type="entry name" value="Seryl_tRNA_N"/>
    <property type="match status" value="1"/>
</dbReference>
<dbReference type="InterPro" id="IPR006195">
    <property type="entry name" value="aa-tRNA-synth_II"/>
</dbReference>
<dbReference type="Pfam" id="PF00587">
    <property type="entry name" value="tRNA-synt_2b"/>
    <property type="match status" value="1"/>
</dbReference>
<dbReference type="PANTHER" id="PTHR11778">
    <property type="entry name" value="SERYL-TRNA SYNTHETASE"/>
    <property type="match status" value="1"/>
</dbReference>
<dbReference type="InterPro" id="IPR015866">
    <property type="entry name" value="Ser-tRNA-synth_1_N"/>
</dbReference>
<dbReference type="Proteomes" id="UP000249417">
    <property type="component" value="Unassembled WGS sequence"/>
</dbReference>
<feature type="binding site" evidence="10">
    <location>
        <begin position="271"/>
        <end position="274"/>
    </location>
    <ligand>
        <name>ATP</name>
        <dbReference type="ChEBI" id="CHEBI:30616"/>
    </ligand>
</feature>
<dbReference type="InterPro" id="IPR045864">
    <property type="entry name" value="aa-tRNA-synth_II/BPL/LPL"/>
</dbReference>
<reference evidence="13 14" key="1">
    <citation type="submission" date="2017-08" db="EMBL/GenBank/DDBJ databases">
        <title>Infants hospitalized years apart are colonized by the same room-sourced microbial strains.</title>
        <authorList>
            <person name="Brooks B."/>
            <person name="Olm M.R."/>
            <person name="Firek B.A."/>
            <person name="Baker R."/>
            <person name="Thomas B.C."/>
            <person name="Morowitz M.J."/>
            <person name="Banfield J.F."/>
        </authorList>
    </citation>
    <scope>NUCLEOTIDE SEQUENCE [LARGE SCALE GENOMIC DNA]</scope>
    <source>
        <strain evidence="13">S2_005_002_R2_29</strain>
    </source>
</reference>
<keyword evidence="6" id="KW-0648">Protein biosynthesis</keyword>
<feature type="binding site" evidence="9">
    <location>
        <position position="225"/>
    </location>
    <ligand>
        <name>L-serine</name>
        <dbReference type="ChEBI" id="CHEBI:33384"/>
    </ligand>
</feature>
<dbReference type="CDD" id="cd00770">
    <property type="entry name" value="SerRS_core"/>
    <property type="match status" value="1"/>
</dbReference>
<evidence type="ECO:0000256" key="1">
    <source>
        <dbReference type="ARBA" id="ARBA00012840"/>
    </source>
</evidence>
<evidence type="ECO:0000256" key="5">
    <source>
        <dbReference type="ARBA" id="ARBA00022840"/>
    </source>
</evidence>
<evidence type="ECO:0000256" key="8">
    <source>
        <dbReference type="NCBIfam" id="TIGR00414"/>
    </source>
</evidence>
<dbReference type="PRINTS" id="PR00981">
    <property type="entry name" value="TRNASYNTHSER"/>
</dbReference>
<dbReference type="SUPFAM" id="SSF55681">
    <property type="entry name" value="Class II aaRS and biotin synthetases"/>
    <property type="match status" value="1"/>
</dbReference>
<dbReference type="AlphaFoldDB" id="A0A2W5N3A3"/>
<evidence type="ECO:0000256" key="6">
    <source>
        <dbReference type="ARBA" id="ARBA00022917"/>
    </source>
</evidence>
<feature type="binding site" evidence="10">
    <location>
        <begin position="256"/>
        <end position="258"/>
    </location>
    <ligand>
        <name>ATP</name>
        <dbReference type="ChEBI" id="CHEBI:30616"/>
    </ligand>
</feature>
<accession>A0A2W5N3A3</accession>
<dbReference type="InterPro" id="IPR010978">
    <property type="entry name" value="tRNA-bd_arm"/>
</dbReference>
<sequence length="423" mass="46893">MLDIKFIRENADLVKQNCANRNVSLDIDHLLEVDAKRRKLEQDLQHVRSESNKISSQRDMDPAARAEAGKKLRAEGEALEAELRVVKAQADDVLKMVPNLTHPQTPIGAEESDSVTIKTGKFPVPSFSFKPKDHLDLGRDLKIIDMEAGSKVAGSGFYFLKGKGALLEIALQHHVIKKLIARGYQFQITPDIANNDTLLGTGYVPRGNETNTYCIEDTNLSLIATAEITLCGQFRDEVLAESQLPVKLVGLSHCFRTERAGGKATRGIYRVHQFTKVEMVVLCLPEDSEKIHQELLEIEMEVFDDLGLSYRVLDIASGDLGASAYRKFDIEAWMPGRGEAGEYGEVTSTSNCTEYQSRRLNIKYKPKNEKAAFVHTLNGTGVAISRAIVGLLENYQTKDGDIKFPPAVAQILGFSEILKSESV</sequence>
<name>A0A2W5N3A3_9BACT</name>
<dbReference type="InterPro" id="IPR042103">
    <property type="entry name" value="SerRS_1_N_sf"/>
</dbReference>
<feature type="site" description="Important for serine binding" evidence="9">
    <location>
        <position position="380"/>
    </location>
</feature>
<evidence type="ECO:0000259" key="12">
    <source>
        <dbReference type="PROSITE" id="PS50862"/>
    </source>
</evidence>
<dbReference type="PROSITE" id="PS50862">
    <property type="entry name" value="AA_TRNA_LIGASE_II"/>
    <property type="match status" value="1"/>
</dbReference>
<evidence type="ECO:0000256" key="2">
    <source>
        <dbReference type="ARBA" id="ARBA00022490"/>
    </source>
</evidence>
<dbReference type="EC" id="6.1.1.11" evidence="1 8"/>
<dbReference type="Gene3D" id="1.10.287.40">
    <property type="entry name" value="Serine-tRNA synthetase, tRNA binding domain"/>
    <property type="match status" value="1"/>
</dbReference>
<feature type="binding site" evidence="9">
    <location>
        <position position="378"/>
    </location>
    <ligand>
        <name>L-serine</name>
        <dbReference type="ChEBI" id="CHEBI:33384"/>
    </ligand>
</feature>
<keyword evidence="3 13" id="KW-0436">Ligase</keyword>
<gene>
    <name evidence="13" type="ORF">DI551_02575</name>
</gene>
<comment type="caution">
    <text evidence="13">The sequence shown here is derived from an EMBL/GenBank/DDBJ whole genome shotgun (WGS) entry which is preliminary data.</text>
</comment>
<evidence type="ECO:0000256" key="4">
    <source>
        <dbReference type="ARBA" id="ARBA00022741"/>
    </source>
</evidence>
<dbReference type="GO" id="GO:0005737">
    <property type="term" value="C:cytoplasm"/>
    <property type="evidence" value="ECO:0007669"/>
    <property type="project" value="UniProtKB-UniRule"/>
</dbReference>
<keyword evidence="2" id="KW-0963">Cytoplasm</keyword>
<keyword evidence="7" id="KW-0030">Aminoacyl-tRNA synthetase</keyword>
<dbReference type="PIRSF" id="PIRSF001529">
    <property type="entry name" value="Ser-tRNA-synth_IIa"/>
    <property type="match status" value="1"/>
</dbReference>
<organism evidence="13 14">
    <name type="scientific">Micavibrio aeruginosavorus</name>
    <dbReference type="NCBI Taxonomy" id="349221"/>
    <lineage>
        <taxon>Bacteria</taxon>
        <taxon>Pseudomonadati</taxon>
        <taxon>Bdellovibrionota</taxon>
        <taxon>Bdellovibrionia</taxon>
        <taxon>Bdellovibrionales</taxon>
        <taxon>Pseudobdellovibrionaceae</taxon>
        <taxon>Micavibrio</taxon>
    </lineage>
</organism>
<evidence type="ECO:0000313" key="14">
    <source>
        <dbReference type="Proteomes" id="UP000249417"/>
    </source>
</evidence>
<dbReference type="GO" id="GO:0005524">
    <property type="term" value="F:ATP binding"/>
    <property type="evidence" value="ECO:0007669"/>
    <property type="project" value="UniProtKB-KW"/>
</dbReference>
<feature type="coiled-coil region" evidence="11">
    <location>
        <begin position="30"/>
        <end position="57"/>
    </location>
</feature>
<protein>
    <recommendedName>
        <fullName evidence="1 8">Serine--tRNA ligase</fullName>
        <ecNumber evidence="1 8">6.1.1.11</ecNumber>
    </recommendedName>
</protein>
<dbReference type="Gene3D" id="3.30.930.10">
    <property type="entry name" value="Bira Bifunctional Protein, Domain 2"/>
    <property type="match status" value="1"/>
</dbReference>
<dbReference type="InterPro" id="IPR002314">
    <property type="entry name" value="aa-tRNA-synt_IIb"/>
</dbReference>
<feature type="binding site" evidence="10">
    <location>
        <begin position="345"/>
        <end position="348"/>
    </location>
    <ligand>
        <name>ATP</name>
        <dbReference type="ChEBI" id="CHEBI:30616"/>
    </ligand>
</feature>
<evidence type="ECO:0000256" key="9">
    <source>
        <dbReference type="PIRSR" id="PIRSR001529-1"/>
    </source>
</evidence>
<dbReference type="GO" id="GO:0006434">
    <property type="term" value="P:seryl-tRNA aminoacylation"/>
    <property type="evidence" value="ECO:0007669"/>
    <property type="project" value="UniProtKB-UniRule"/>
</dbReference>
<dbReference type="InterPro" id="IPR033729">
    <property type="entry name" value="SerRS_core"/>
</dbReference>
<dbReference type="GO" id="GO:0004828">
    <property type="term" value="F:serine-tRNA ligase activity"/>
    <property type="evidence" value="ECO:0007669"/>
    <property type="project" value="UniProtKB-UniRule"/>
</dbReference>
<keyword evidence="5 10" id="KW-0067">ATP-binding</keyword>
<dbReference type="NCBIfam" id="TIGR00414">
    <property type="entry name" value="serS"/>
    <property type="match status" value="1"/>
</dbReference>
<evidence type="ECO:0000256" key="7">
    <source>
        <dbReference type="ARBA" id="ARBA00023146"/>
    </source>
</evidence>
<proteinExistence type="predicted"/>
<feature type="binding site" evidence="9">
    <location>
        <position position="278"/>
    </location>
    <ligand>
        <name>L-serine</name>
        <dbReference type="ChEBI" id="CHEBI:33384"/>
    </ligand>
</feature>
<evidence type="ECO:0000256" key="10">
    <source>
        <dbReference type="PIRSR" id="PIRSR001529-2"/>
    </source>
</evidence>
<keyword evidence="11" id="KW-0175">Coiled coil</keyword>
<feature type="domain" description="Aminoacyl-transfer RNA synthetases class-II family profile" evidence="12">
    <location>
        <begin position="133"/>
        <end position="405"/>
    </location>
</feature>
<dbReference type="SUPFAM" id="SSF46589">
    <property type="entry name" value="tRNA-binding arm"/>
    <property type="match status" value="1"/>
</dbReference>
<dbReference type="EMBL" id="QFQB01000009">
    <property type="protein sequence ID" value="PZQ47866.1"/>
    <property type="molecule type" value="Genomic_DNA"/>
</dbReference>
<feature type="binding site" evidence="9">
    <location>
        <position position="256"/>
    </location>
    <ligand>
        <name>L-serine</name>
        <dbReference type="ChEBI" id="CHEBI:33384"/>
    </ligand>
</feature>
<evidence type="ECO:0000256" key="11">
    <source>
        <dbReference type="SAM" id="Coils"/>
    </source>
</evidence>
<keyword evidence="4" id="KW-0547">Nucleotide-binding</keyword>
<dbReference type="InterPro" id="IPR002317">
    <property type="entry name" value="Ser-tRNA-ligase_type_1"/>
</dbReference>
<evidence type="ECO:0000256" key="3">
    <source>
        <dbReference type="ARBA" id="ARBA00022598"/>
    </source>
</evidence>
<evidence type="ECO:0000313" key="13">
    <source>
        <dbReference type="EMBL" id="PZQ47866.1"/>
    </source>
</evidence>